<keyword evidence="6" id="KW-1185">Reference proteome</keyword>
<sequence length="249" mass="25313">MRALAGAAALVLLLTGCGSAGGDAGGDRTLTVYAAASLKGAFEQLGKDFEGDHAGVRVAFSFAGSSDLVSQVQQGADADVLASADEATMGELTGDHLVDDPRIFATNTLTAAVPPDNPAGVESLKDLTRAGVRLVTCAPQVPCGSAAARLAEAAGVRFEPVSEEQSVTDVLNKVVSGEADAGLVYVTDAEGAGDKVASIDLPEARDVVNRYPIATVKDSEEQRLAQEFVDLVTGPDGRKVLAGAGFGKP</sequence>
<dbReference type="PROSITE" id="PS51257">
    <property type="entry name" value="PROKAR_LIPOPROTEIN"/>
    <property type="match status" value="1"/>
</dbReference>
<dbReference type="SUPFAM" id="SSF53850">
    <property type="entry name" value="Periplasmic binding protein-like II"/>
    <property type="match status" value="1"/>
</dbReference>
<keyword evidence="3 4" id="KW-0732">Signal</keyword>
<evidence type="ECO:0000256" key="3">
    <source>
        <dbReference type="ARBA" id="ARBA00022729"/>
    </source>
</evidence>
<dbReference type="EMBL" id="JAVDYG010000001">
    <property type="protein sequence ID" value="MDR7363439.1"/>
    <property type="molecule type" value="Genomic_DNA"/>
</dbReference>
<feature type="signal peptide" evidence="4">
    <location>
        <begin position="1"/>
        <end position="20"/>
    </location>
</feature>
<comment type="similarity">
    <text evidence="1">Belongs to the bacterial solute-binding protein ModA family.</text>
</comment>
<keyword evidence="2" id="KW-0479">Metal-binding</keyword>
<evidence type="ECO:0000256" key="4">
    <source>
        <dbReference type="SAM" id="SignalP"/>
    </source>
</evidence>
<reference evidence="5 6" key="1">
    <citation type="submission" date="2023-07" db="EMBL/GenBank/DDBJ databases">
        <title>Sequencing the genomes of 1000 actinobacteria strains.</title>
        <authorList>
            <person name="Klenk H.-P."/>
        </authorList>
    </citation>
    <scope>NUCLEOTIDE SEQUENCE [LARGE SCALE GENOMIC DNA]</scope>
    <source>
        <strain evidence="5 6">DSM 19426</strain>
    </source>
</reference>
<dbReference type="CDD" id="cd13538">
    <property type="entry name" value="PBP2_ModA_like_1"/>
    <property type="match status" value="1"/>
</dbReference>
<dbReference type="InterPro" id="IPR005950">
    <property type="entry name" value="ModA"/>
</dbReference>
<organism evidence="5 6">
    <name type="scientific">Nocardioides marmoribigeumensis</name>
    <dbReference type="NCBI Taxonomy" id="433649"/>
    <lineage>
        <taxon>Bacteria</taxon>
        <taxon>Bacillati</taxon>
        <taxon>Actinomycetota</taxon>
        <taxon>Actinomycetes</taxon>
        <taxon>Propionibacteriales</taxon>
        <taxon>Nocardioidaceae</taxon>
        <taxon>Nocardioides</taxon>
    </lineage>
</organism>
<protein>
    <submittedName>
        <fullName evidence="5">Molybdate transport system substrate-binding protein</fullName>
    </submittedName>
</protein>
<dbReference type="RefSeq" id="WP_310303849.1">
    <property type="nucleotide sequence ID" value="NZ_BAAAPS010000003.1"/>
</dbReference>
<evidence type="ECO:0000313" key="6">
    <source>
        <dbReference type="Proteomes" id="UP001183648"/>
    </source>
</evidence>
<gene>
    <name evidence="5" type="ORF">J2S63_002992</name>
</gene>
<evidence type="ECO:0000313" key="5">
    <source>
        <dbReference type="EMBL" id="MDR7363439.1"/>
    </source>
</evidence>
<dbReference type="Proteomes" id="UP001183648">
    <property type="component" value="Unassembled WGS sequence"/>
</dbReference>
<dbReference type="Pfam" id="PF13531">
    <property type="entry name" value="SBP_bac_11"/>
    <property type="match status" value="1"/>
</dbReference>
<dbReference type="InterPro" id="IPR050682">
    <property type="entry name" value="ModA/WtpA"/>
</dbReference>
<dbReference type="NCBIfam" id="TIGR01256">
    <property type="entry name" value="modA"/>
    <property type="match status" value="1"/>
</dbReference>
<dbReference type="PIRSF" id="PIRSF004846">
    <property type="entry name" value="ModA"/>
    <property type="match status" value="1"/>
</dbReference>
<dbReference type="Gene3D" id="3.40.190.10">
    <property type="entry name" value="Periplasmic binding protein-like II"/>
    <property type="match status" value="2"/>
</dbReference>
<name>A0ABU2BYG3_9ACTN</name>
<evidence type="ECO:0000256" key="2">
    <source>
        <dbReference type="ARBA" id="ARBA00022723"/>
    </source>
</evidence>
<dbReference type="PANTHER" id="PTHR30632">
    <property type="entry name" value="MOLYBDATE-BINDING PERIPLASMIC PROTEIN"/>
    <property type="match status" value="1"/>
</dbReference>
<accession>A0ABU2BYG3</accession>
<proteinExistence type="inferred from homology"/>
<evidence type="ECO:0000256" key="1">
    <source>
        <dbReference type="ARBA" id="ARBA00009175"/>
    </source>
</evidence>
<comment type="caution">
    <text evidence="5">The sequence shown here is derived from an EMBL/GenBank/DDBJ whole genome shotgun (WGS) entry which is preliminary data.</text>
</comment>
<feature type="chain" id="PRO_5045491044" evidence="4">
    <location>
        <begin position="21"/>
        <end position="249"/>
    </location>
</feature>
<dbReference type="PANTHER" id="PTHR30632:SF0">
    <property type="entry name" value="SULFATE-BINDING PROTEIN"/>
    <property type="match status" value="1"/>
</dbReference>